<dbReference type="PANTHER" id="PTHR42852">
    <property type="entry name" value="THIOL:DISULFIDE INTERCHANGE PROTEIN DSBE"/>
    <property type="match status" value="1"/>
</dbReference>
<dbReference type="InterPro" id="IPR017937">
    <property type="entry name" value="Thioredoxin_CS"/>
</dbReference>
<dbReference type="PROSITE" id="PS00194">
    <property type="entry name" value="THIOREDOXIN_1"/>
    <property type="match status" value="1"/>
</dbReference>
<dbReference type="RefSeq" id="WP_132142259.1">
    <property type="nucleotide sequence ID" value="NZ_SMCS01000002.1"/>
</dbReference>
<comment type="subcellular location">
    <subcellularLocation>
        <location evidence="1">Cell envelope</location>
    </subcellularLocation>
</comment>
<name>A0A4V2W4I7_9GAMM</name>
<reference evidence="5 6" key="1">
    <citation type="submission" date="2019-03" db="EMBL/GenBank/DDBJ databases">
        <title>Above-ground endophytic microbial communities from plants in different locations in the United States.</title>
        <authorList>
            <person name="Frank C."/>
        </authorList>
    </citation>
    <scope>NUCLEOTIDE SEQUENCE [LARGE SCALE GENOMIC DNA]</scope>
    <source>
        <strain evidence="5 6">LP_13_YM</strain>
    </source>
</reference>
<protein>
    <submittedName>
        <fullName evidence="5">Thiol-disulfide isomerase/thioredoxin</fullName>
    </submittedName>
</protein>
<keyword evidence="6" id="KW-1185">Reference proteome</keyword>
<dbReference type="GO" id="GO:0017004">
    <property type="term" value="P:cytochrome complex assembly"/>
    <property type="evidence" value="ECO:0007669"/>
    <property type="project" value="UniProtKB-KW"/>
</dbReference>
<dbReference type="GO" id="GO:0016853">
    <property type="term" value="F:isomerase activity"/>
    <property type="evidence" value="ECO:0007669"/>
    <property type="project" value="UniProtKB-KW"/>
</dbReference>
<accession>A0A4V2W4I7</accession>
<evidence type="ECO:0000313" key="5">
    <source>
        <dbReference type="EMBL" id="TCV96039.1"/>
    </source>
</evidence>
<dbReference type="GO" id="GO:0015036">
    <property type="term" value="F:disulfide oxidoreductase activity"/>
    <property type="evidence" value="ECO:0007669"/>
    <property type="project" value="UniProtKB-ARBA"/>
</dbReference>
<proteinExistence type="predicted"/>
<feature type="domain" description="Thioredoxin" evidence="4">
    <location>
        <begin position="40"/>
        <end position="180"/>
    </location>
</feature>
<dbReference type="GO" id="GO:0030313">
    <property type="term" value="C:cell envelope"/>
    <property type="evidence" value="ECO:0007669"/>
    <property type="project" value="UniProtKB-SubCell"/>
</dbReference>
<dbReference type="AlphaFoldDB" id="A0A4V2W4I7"/>
<dbReference type="InterPro" id="IPR013740">
    <property type="entry name" value="Redoxin"/>
</dbReference>
<evidence type="ECO:0000313" key="6">
    <source>
        <dbReference type="Proteomes" id="UP000295645"/>
    </source>
</evidence>
<keyword evidence="2" id="KW-0201">Cytochrome c-type biogenesis</keyword>
<dbReference type="InterPro" id="IPR036249">
    <property type="entry name" value="Thioredoxin-like_sf"/>
</dbReference>
<organism evidence="5 6">
    <name type="scientific">Luteibacter rhizovicinus</name>
    <dbReference type="NCBI Taxonomy" id="242606"/>
    <lineage>
        <taxon>Bacteria</taxon>
        <taxon>Pseudomonadati</taxon>
        <taxon>Pseudomonadota</taxon>
        <taxon>Gammaproteobacteria</taxon>
        <taxon>Lysobacterales</taxon>
        <taxon>Rhodanobacteraceae</taxon>
        <taxon>Luteibacter</taxon>
    </lineage>
</organism>
<evidence type="ECO:0000259" key="4">
    <source>
        <dbReference type="PROSITE" id="PS51352"/>
    </source>
</evidence>
<dbReference type="OrthoDB" id="9796554at2"/>
<dbReference type="PANTHER" id="PTHR42852:SF18">
    <property type="entry name" value="CHROMOSOME UNDETERMINED SCAFFOLD_47, WHOLE GENOME SHOTGUN SEQUENCE"/>
    <property type="match status" value="1"/>
</dbReference>
<dbReference type="Pfam" id="PF08534">
    <property type="entry name" value="Redoxin"/>
    <property type="match status" value="1"/>
</dbReference>
<keyword evidence="3" id="KW-0676">Redox-active center</keyword>
<dbReference type="SUPFAM" id="SSF52833">
    <property type="entry name" value="Thioredoxin-like"/>
    <property type="match status" value="1"/>
</dbReference>
<dbReference type="EMBL" id="SMCS01000002">
    <property type="protein sequence ID" value="TCV96039.1"/>
    <property type="molecule type" value="Genomic_DNA"/>
</dbReference>
<dbReference type="InterPro" id="IPR013766">
    <property type="entry name" value="Thioredoxin_domain"/>
</dbReference>
<dbReference type="Proteomes" id="UP000295645">
    <property type="component" value="Unassembled WGS sequence"/>
</dbReference>
<evidence type="ECO:0000256" key="2">
    <source>
        <dbReference type="ARBA" id="ARBA00022748"/>
    </source>
</evidence>
<gene>
    <name evidence="5" type="ORF">EC912_102388</name>
</gene>
<dbReference type="Gene3D" id="3.40.30.10">
    <property type="entry name" value="Glutaredoxin"/>
    <property type="match status" value="1"/>
</dbReference>
<sequence>MARGPTFWIVTLSVVAAVAGFCIEHRRTAPPPPPAGVVVAGIGDIRPDASYVDVDGHSHRLADWNGKRVLLNFWASWCAPCRKEMPLLNAAQKKYAGQNIVVVGVAEDTADDVRAYLAQRPVDYPIVLAASDAPGASLSMGNTRRLLPYSVLIGTDGRILKSKLGALGEDELDDWLGSGP</sequence>
<evidence type="ECO:0000256" key="3">
    <source>
        <dbReference type="ARBA" id="ARBA00023284"/>
    </source>
</evidence>
<comment type="caution">
    <text evidence="5">The sequence shown here is derived from an EMBL/GenBank/DDBJ whole genome shotgun (WGS) entry which is preliminary data.</text>
</comment>
<evidence type="ECO:0000256" key="1">
    <source>
        <dbReference type="ARBA" id="ARBA00004196"/>
    </source>
</evidence>
<keyword evidence="5" id="KW-0413">Isomerase</keyword>
<dbReference type="CDD" id="cd02966">
    <property type="entry name" value="TlpA_like_family"/>
    <property type="match status" value="1"/>
</dbReference>
<dbReference type="InterPro" id="IPR050553">
    <property type="entry name" value="Thioredoxin_ResA/DsbE_sf"/>
</dbReference>
<dbReference type="PROSITE" id="PS51352">
    <property type="entry name" value="THIOREDOXIN_2"/>
    <property type="match status" value="1"/>
</dbReference>